<proteinExistence type="inferred from homology"/>
<keyword evidence="3 8" id="KW-0812">Transmembrane</keyword>
<feature type="transmembrane region" description="Helical" evidence="8">
    <location>
        <begin position="210"/>
        <end position="233"/>
    </location>
</feature>
<evidence type="ECO:0000259" key="10">
    <source>
        <dbReference type="Pfam" id="PF13886"/>
    </source>
</evidence>
<dbReference type="AlphaFoldDB" id="A0AAV0UZ49"/>
<accession>A0AAV0UZ49</accession>
<feature type="region of interest" description="Disordered" evidence="7">
    <location>
        <begin position="334"/>
        <end position="365"/>
    </location>
</feature>
<feature type="chain" id="PRO_5043336994" description="Transmembrane protein 198" evidence="9">
    <location>
        <begin position="17"/>
        <end position="365"/>
    </location>
</feature>
<dbReference type="EMBL" id="CANTFL010001446">
    <property type="protein sequence ID" value="CAI5740925.1"/>
    <property type="molecule type" value="Genomic_DNA"/>
</dbReference>
<keyword evidence="4 8" id="KW-1133">Transmembrane helix</keyword>
<dbReference type="Proteomes" id="UP001162031">
    <property type="component" value="Unassembled WGS sequence"/>
</dbReference>
<feature type="signal peptide" evidence="9">
    <location>
        <begin position="1"/>
        <end position="16"/>
    </location>
</feature>
<evidence type="ECO:0000313" key="11">
    <source>
        <dbReference type="EMBL" id="CAI5740925.1"/>
    </source>
</evidence>
<evidence type="ECO:0000256" key="7">
    <source>
        <dbReference type="SAM" id="MobiDB-lite"/>
    </source>
</evidence>
<keyword evidence="12" id="KW-1185">Reference proteome</keyword>
<name>A0AAV0UZ49_HYABA</name>
<dbReference type="PANTHER" id="PTHR31247">
    <property type="entry name" value="TRANSMEMBRANE PROTEIN 198 FAMILY MEMBER"/>
    <property type="match status" value="1"/>
</dbReference>
<evidence type="ECO:0000256" key="5">
    <source>
        <dbReference type="ARBA" id="ARBA00023136"/>
    </source>
</evidence>
<keyword evidence="5 8" id="KW-0472">Membrane</keyword>
<dbReference type="Pfam" id="PF13886">
    <property type="entry name" value="TM7S3_TM198"/>
    <property type="match status" value="1"/>
</dbReference>
<feature type="domain" description="TM7S3/TM198-like" evidence="10">
    <location>
        <begin position="37"/>
        <end position="233"/>
    </location>
</feature>
<feature type="transmembrane region" description="Helical" evidence="8">
    <location>
        <begin position="141"/>
        <end position="160"/>
    </location>
</feature>
<evidence type="ECO:0000256" key="6">
    <source>
        <dbReference type="ARBA" id="ARBA00049737"/>
    </source>
</evidence>
<sequence>MLPATFVLLVVSCVRAADDSSFESTDGTDLGTCVVAVVASLVGAGIIGFSDRFMAETVFAIGFALGAVSLATAMDHLLVDQQTVRGLAFWVAFIGGGAGCGGMARWVYPKSRFITGIAGGTVLAVLVTNSVAGYICPGQTFELFTLLCLPLAVVFASLALKYGQPVEIAGTTIAGAAVFVWGLGYFIGGFPLPNDLEKYASRNANGGFEYAIPALWWAYVGGIATLSALGMVVHYRKTRHTDSGNELAAIEATGVGLTMDAALDIEAEKQRLTIPVMDQSANSAWESDFLPSSYPSVVHQSFCRLYSRNTEAEAISKMRSNFLEARASEAAKSTAVDDARALLQQLPPSEGFTRSGNRSESNHVD</sequence>
<evidence type="ECO:0000256" key="8">
    <source>
        <dbReference type="SAM" id="Phobius"/>
    </source>
</evidence>
<keyword evidence="9" id="KW-0732">Signal</keyword>
<feature type="transmembrane region" description="Helical" evidence="8">
    <location>
        <begin position="172"/>
        <end position="190"/>
    </location>
</feature>
<dbReference type="InterPro" id="IPR040236">
    <property type="entry name" value="TMEM198"/>
</dbReference>
<reference evidence="11" key="1">
    <citation type="submission" date="2022-12" db="EMBL/GenBank/DDBJ databases">
        <authorList>
            <person name="Webb A."/>
        </authorList>
    </citation>
    <scope>NUCLEOTIDE SEQUENCE</scope>
    <source>
        <strain evidence="11">Hp1</strain>
    </source>
</reference>
<dbReference type="PANTHER" id="PTHR31247:SF5">
    <property type="entry name" value="DUF4203 DOMAIN-CONTAINING PROTEIN"/>
    <property type="match status" value="1"/>
</dbReference>
<evidence type="ECO:0000256" key="3">
    <source>
        <dbReference type="ARBA" id="ARBA00022692"/>
    </source>
</evidence>
<organism evidence="11 12">
    <name type="scientific">Hyaloperonospora brassicae</name>
    <name type="common">Brassica downy mildew</name>
    <name type="synonym">Peronospora brassicae</name>
    <dbReference type="NCBI Taxonomy" id="162125"/>
    <lineage>
        <taxon>Eukaryota</taxon>
        <taxon>Sar</taxon>
        <taxon>Stramenopiles</taxon>
        <taxon>Oomycota</taxon>
        <taxon>Peronosporomycetes</taxon>
        <taxon>Peronosporales</taxon>
        <taxon>Peronosporaceae</taxon>
        <taxon>Hyaloperonospora</taxon>
    </lineage>
</organism>
<feature type="transmembrane region" description="Helical" evidence="8">
    <location>
        <begin position="86"/>
        <end position="106"/>
    </location>
</feature>
<evidence type="ECO:0000256" key="4">
    <source>
        <dbReference type="ARBA" id="ARBA00022989"/>
    </source>
</evidence>
<comment type="caution">
    <text evidence="11">The sequence shown here is derived from an EMBL/GenBank/DDBJ whole genome shotgun (WGS) entry which is preliminary data.</text>
</comment>
<dbReference type="GO" id="GO:0005886">
    <property type="term" value="C:plasma membrane"/>
    <property type="evidence" value="ECO:0007669"/>
    <property type="project" value="TreeGrafter"/>
</dbReference>
<gene>
    <name evidence="11" type="ORF">HBR001_LOCUS8310</name>
</gene>
<dbReference type="InterPro" id="IPR025256">
    <property type="entry name" value="TM7S3/TM198-like_dom"/>
</dbReference>
<evidence type="ECO:0000256" key="2">
    <source>
        <dbReference type="ARBA" id="ARBA00006244"/>
    </source>
</evidence>
<feature type="transmembrane region" description="Helical" evidence="8">
    <location>
        <begin position="57"/>
        <end position="74"/>
    </location>
</feature>
<protein>
    <recommendedName>
        <fullName evidence="6">Transmembrane protein 198</fullName>
    </recommendedName>
</protein>
<comment type="subcellular location">
    <subcellularLocation>
        <location evidence="1">Membrane</location>
        <topology evidence="1">Multi-pass membrane protein</topology>
    </subcellularLocation>
</comment>
<evidence type="ECO:0000256" key="9">
    <source>
        <dbReference type="SAM" id="SignalP"/>
    </source>
</evidence>
<feature type="transmembrane region" description="Helical" evidence="8">
    <location>
        <begin position="32"/>
        <end position="50"/>
    </location>
</feature>
<evidence type="ECO:0000256" key="1">
    <source>
        <dbReference type="ARBA" id="ARBA00004141"/>
    </source>
</evidence>
<evidence type="ECO:0000313" key="12">
    <source>
        <dbReference type="Proteomes" id="UP001162031"/>
    </source>
</evidence>
<feature type="transmembrane region" description="Helical" evidence="8">
    <location>
        <begin position="113"/>
        <end position="135"/>
    </location>
</feature>
<comment type="similarity">
    <text evidence="2">Belongs to the TMEM198 family.</text>
</comment>